<name>A0ACC2PTD7_9HYME</name>
<accession>A0ACC2PTD7</accession>
<dbReference type="Proteomes" id="UP001239111">
    <property type="component" value="Chromosome 1"/>
</dbReference>
<protein>
    <submittedName>
        <fullName evidence="1">Uncharacterized protein</fullName>
    </submittedName>
</protein>
<evidence type="ECO:0000313" key="2">
    <source>
        <dbReference type="Proteomes" id="UP001239111"/>
    </source>
</evidence>
<gene>
    <name evidence="1" type="ORF">QAD02_022182</name>
</gene>
<reference evidence="1" key="1">
    <citation type="submission" date="2023-04" db="EMBL/GenBank/DDBJ databases">
        <title>A chromosome-level genome assembly of the parasitoid wasp Eretmocerus hayati.</title>
        <authorList>
            <person name="Zhong Y."/>
            <person name="Liu S."/>
            <person name="Liu Y."/>
        </authorList>
    </citation>
    <scope>NUCLEOTIDE SEQUENCE</scope>
    <source>
        <strain evidence="1">ZJU_SS_LIU_2023</strain>
    </source>
</reference>
<sequence>MSGSKEKEPLISKFQGLGQDREDVSYQTIPSESQHLKGTTDTSLTVGDFIDDSLDKTYYYRDKAPMTYTWSNINVYCTVRDKEFWNRIFKKNTRNNGKRHLLKNVSGIAYPGELLVIMGSSGAGKTTLLNTLTFRCHSDIVVSGNVAVNGQKVNSNILASRMAYVQQDDLFIGTLTVKEHLLFQAMVRMDRDIPYNQRIRRVNEVISELALTKCRNTTIGIPGRIKGISGGEMKRLSFASEVLTDPPLMLCDEPTSGLDSYMASQVISTLKNLAARGKTIITTLHQPSSELYSMFDKILLIAEGRVAFMGSKEEALDFFRSLGASCPSNYNPADYFIQLLAVVPGRETACRHAINTVCDKFEGSDVGKKILLEVKNINGFEDDTYDEKKNMVTSAITYKASWLEQFRAVLWRSWLSVIKEPILIKVRLLQTVMVSLLIGIIYLNQKLDQDGVMNINGALFIFLTNMTFQNVFAVINVFCSEVKIFLREHKNGMYRADVYFLCKTIAEAPIFVAVPLIFTFITYPLIGLYPTVHHFLVAAGIVCLIANVSTSFGYLISCASKNTSMALSVGPPVIIPFLLFGGFFLNTASVPSFFKWFSYLSWFRYGNEALLINQWADVDAINCTRSNATCPKSGEMILATLNFDKGSFMFDIIALILLIVAFRSFALLALISKTWRNN</sequence>
<proteinExistence type="predicted"/>
<evidence type="ECO:0000313" key="1">
    <source>
        <dbReference type="EMBL" id="KAJ8686388.1"/>
    </source>
</evidence>
<comment type="caution">
    <text evidence="1">The sequence shown here is derived from an EMBL/GenBank/DDBJ whole genome shotgun (WGS) entry which is preliminary data.</text>
</comment>
<keyword evidence="2" id="KW-1185">Reference proteome</keyword>
<dbReference type="EMBL" id="CM056741">
    <property type="protein sequence ID" value="KAJ8686388.1"/>
    <property type="molecule type" value="Genomic_DNA"/>
</dbReference>
<organism evidence="1 2">
    <name type="scientific">Eretmocerus hayati</name>
    <dbReference type="NCBI Taxonomy" id="131215"/>
    <lineage>
        <taxon>Eukaryota</taxon>
        <taxon>Metazoa</taxon>
        <taxon>Ecdysozoa</taxon>
        <taxon>Arthropoda</taxon>
        <taxon>Hexapoda</taxon>
        <taxon>Insecta</taxon>
        <taxon>Pterygota</taxon>
        <taxon>Neoptera</taxon>
        <taxon>Endopterygota</taxon>
        <taxon>Hymenoptera</taxon>
        <taxon>Apocrita</taxon>
        <taxon>Proctotrupomorpha</taxon>
        <taxon>Chalcidoidea</taxon>
        <taxon>Aphelinidae</taxon>
        <taxon>Aphelininae</taxon>
        <taxon>Eretmocerus</taxon>
    </lineage>
</organism>